<evidence type="ECO:0000313" key="3">
    <source>
        <dbReference type="EMBL" id="UXE61820.1"/>
    </source>
</evidence>
<feature type="repeat" description="TPR" evidence="1">
    <location>
        <begin position="815"/>
        <end position="848"/>
    </location>
</feature>
<dbReference type="AlphaFoldDB" id="A0A977KZZ5"/>
<dbReference type="Pfam" id="PF00931">
    <property type="entry name" value="NB-ARC"/>
    <property type="match status" value="1"/>
</dbReference>
<dbReference type="PROSITE" id="PS50005">
    <property type="entry name" value="TPR"/>
    <property type="match status" value="1"/>
</dbReference>
<dbReference type="SMART" id="SM00028">
    <property type="entry name" value="TPR"/>
    <property type="match status" value="11"/>
</dbReference>
<dbReference type="EMBL" id="CP073041">
    <property type="protein sequence ID" value="UXE61820.1"/>
    <property type="molecule type" value="Genomic_DNA"/>
</dbReference>
<dbReference type="Proteomes" id="UP001065613">
    <property type="component" value="Chromosome"/>
</dbReference>
<gene>
    <name evidence="3" type="ORF">KA717_02480</name>
</gene>
<proteinExistence type="predicted"/>
<feature type="domain" description="HTH cro/C1-type" evidence="2">
    <location>
        <begin position="25"/>
        <end position="69"/>
    </location>
</feature>
<dbReference type="GO" id="GO:0043531">
    <property type="term" value="F:ADP binding"/>
    <property type="evidence" value="ECO:0007669"/>
    <property type="project" value="InterPro"/>
</dbReference>
<dbReference type="InterPro" id="IPR002182">
    <property type="entry name" value="NB-ARC"/>
</dbReference>
<dbReference type="PANTHER" id="PTHR10098">
    <property type="entry name" value="RAPSYN-RELATED"/>
    <property type="match status" value="1"/>
</dbReference>
<protein>
    <submittedName>
        <fullName evidence="3">Tetratricopeptide repeat protein</fullName>
    </submittedName>
</protein>
<evidence type="ECO:0000259" key="2">
    <source>
        <dbReference type="PROSITE" id="PS50943"/>
    </source>
</evidence>
<dbReference type="CDD" id="cd00093">
    <property type="entry name" value="HTH_XRE"/>
    <property type="match status" value="1"/>
</dbReference>
<organism evidence="3">
    <name type="scientific">Woronichinia naegeliana WA131</name>
    <dbReference type="NCBI Taxonomy" id="2824559"/>
    <lineage>
        <taxon>Bacteria</taxon>
        <taxon>Bacillati</taxon>
        <taxon>Cyanobacteriota</taxon>
        <taxon>Cyanophyceae</taxon>
        <taxon>Synechococcales</taxon>
        <taxon>Coelosphaeriaceae</taxon>
        <taxon>Woronichinia</taxon>
    </lineage>
</organism>
<dbReference type="PROSITE" id="PS50943">
    <property type="entry name" value="HTH_CROC1"/>
    <property type="match status" value="1"/>
</dbReference>
<dbReference type="InterPro" id="IPR026000">
    <property type="entry name" value="Apc5_dom"/>
</dbReference>
<name>A0A977KZZ5_9CYAN</name>
<evidence type="ECO:0000256" key="1">
    <source>
        <dbReference type="PROSITE-ProRule" id="PRU00339"/>
    </source>
</evidence>
<dbReference type="Pfam" id="PF12862">
    <property type="entry name" value="ANAPC5"/>
    <property type="match status" value="1"/>
</dbReference>
<dbReference type="PANTHER" id="PTHR10098:SF108">
    <property type="entry name" value="TETRATRICOPEPTIDE REPEAT PROTEIN 28"/>
    <property type="match status" value="1"/>
</dbReference>
<dbReference type="Pfam" id="PF13424">
    <property type="entry name" value="TPR_12"/>
    <property type="match status" value="3"/>
</dbReference>
<sequence length="1031" mass="119099">MPRSVSIHPDRKQTVEDALKRNGFLTQGDFAVNIEIALSTVSKFFNGKSVYISKFELICEALGLDKQEIQRPLESSQDKAVKETLEIIPTLYNPEKWVGRSQLIEMLLNQFQQNTRIVWLTGLSGIGKTTLGECIAVKDWESDPSFQWLHIEISASQLPDFATGAREILSQLGEKELDPQEMNDPKRLSDRLLKKLQSSFYWFQIDAIEKLIEANEFIDSYWLTFLESCLNTNHFSSRLLLTSQVLPNSLINWCDRFSNIWHQETLKGLANDESEQYFAKNGIVISEFNQDILNRIGQTYEGHPLVLQVITGEILQVYQGDVTAYWQVNQTEFEQVSRELKSSRLTETDYNEQLARRVRERVKKSLEQLPEKAITLLCRSAVYRRPVLKKFWLGLITEYSPKEQLEAYRVLGDRALIETERNLIRLHNLVRDIAYDWLREDESIWKAAEVKAAELWLNKYPMTGNGDNFEKVQAYVDAAYHYYAVKDYQKIRSMVIGDGWGILIQLWGYSKEIILIYSFLINKVSEETDLICFKALGNATHELGDYEIAKNWYHKSLDIALKINDKFEQGEILNNIANCWKNTRNYDQAIKIYFHSLEIARKQKKQSLIARVLGNIGNIYNENGNHILAIKFYRQSLVILEKLISKEPIAIHQYSIEMGNLGNAYYWSGDYKNAMEYQLIHLDMSRKLGDKQGENRSLGRLGRIHHSMGNNSKAIKHLHESLSISQDIGDRKSEKEAWGELTNIFISEENYLQALRCSQSRLNIISEMGDLLNEAENLLQIGSIYEIMKNYERAEENYLLAQNIFHIKEIYEGQILSLFNLGRTQFNKGKYENAINYYQKCLAISKNIKWHLYELTTLGLLGLSNQHLGNINKAEEFFLEYLYFAQKTNDYIGQSGGHSNLARLYTSVSNYQKAIFHLSCQLNIAKNQKDKSGEMSAISGLALVNKKAGNFLEALNFLFLLLQYNNENSEKKAIILLEISEIYYSTKKPKFARQNCEQALQIATELGIPLAQECQELLSKIEEEAMNDQEN</sequence>
<dbReference type="InterPro" id="IPR011990">
    <property type="entry name" value="TPR-like_helical_dom_sf"/>
</dbReference>
<keyword evidence="1" id="KW-0802">TPR repeat</keyword>
<dbReference type="InterPro" id="IPR019734">
    <property type="entry name" value="TPR_rpt"/>
</dbReference>
<dbReference type="Gene3D" id="3.40.50.300">
    <property type="entry name" value="P-loop containing nucleotide triphosphate hydrolases"/>
    <property type="match status" value="1"/>
</dbReference>
<dbReference type="SUPFAM" id="SSF48452">
    <property type="entry name" value="TPR-like"/>
    <property type="match status" value="3"/>
</dbReference>
<dbReference type="Gene3D" id="1.25.40.10">
    <property type="entry name" value="Tetratricopeptide repeat domain"/>
    <property type="match status" value="2"/>
</dbReference>
<accession>A0A977KZZ5</accession>
<dbReference type="InterPro" id="IPR027417">
    <property type="entry name" value="P-loop_NTPase"/>
</dbReference>
<dbReference type="SUPFAM" id="SSF52540">
    <property type="entry name" value="P-loop containing nucleoside triphosphate hydrolases"/>
    <property type="match status" value="1"/>
</dbReference>
<dbReference type="KEGG" id="wna:KA717_02480"/>
<dbReference type="InterPro" id="IPR001387">
    <property type="entry name" value="Cro/C1-type_HTH"/>
</dbReference>
<reference evidence="3" key="1">
    <citation type="submission" date="2021-04" db="EMBL/GenBank/DDBJ databases">
        <title>Genome sequence of Woronichinia naegeliana from Washington state freshwater lake bloom.</title>
        <authorList>
            <person name="Dreher T.W."/>
        </authorList>
    </citation>
    <scope>NUCLEOTIDE SEQUENCE</scope>
    <source>
        <strain evidence="3">WA131</strain>
    </source>
</reference>
<dbReference type="Pfam" id="PF13181">
    <property type="entry name" value="TPR_8"/>
    <property type="match status" value="1"/>
</dbReference>